<gene>
    <name evidence="1" type="ordered locus">wcw_1463</name>
</gene>
<proteinExistence type="predicted"/>
<reference evidence="1 2" key="1">
    <citation type="journal article" date="2010" name="PLoS ONE">
        <title>The Waddlia genome: a window into chlamydial biology.</title>
        <authorList>
            <person name="Bertelli C."/>
            <person name="Collyn F."/>
            <person name="Croxatto A."/>
            <person name="Ruckert C."/>
            <person name="Polkinghorne A."/>
            <person name="Kebbi-Beghdadi C."/>
            <person name="Goesmann A."/>
            <person name="Vaughan L."/>
            <person name="Greub G."/>
        </authorList>
    </citation>
    <scope>NUCLEOTIDE SEQUENCE [LARGE SCALE GENOMIC DNA]</scope>
    <source>
        <strain evidence="2">ATCC VR-1470 / WSU 86-1044</strain>
    </source>
</reference>
<dbReference type="STRING" id="716544.wcw_1463"/>
<sequence>MANESGDTVINPYIAAARKKWQATKAILYTTGCLSKNDEIKQQFCSTKRLIDLENPVIPCM</sequence>
<dbReference type="HOGENOM" id="CLU_2921623_0_0_0"/>
<accession>D6YRW7</accession>
<dbReference type="Proteomes" id="UP000001505">
    <property type="component" value="Chromosome"/>
</dbReference>
<dbReference type="KEGG" id="wch:wcw_1463"/>
<dbReference type="EMBL" id="CP001928">
    <property type="protein sequence ID" value="ADI38811.1"/>
    <property type="molecule type" value="Genomic_DNA"/>
</dbReference>
<dbReference type="AlphaFoldDB" id="D6YRW7"/>
<name>D6YRW7_WADCW</name>
<protein>
    <submittedName>
        <fullName evidence="1">Uncharacterized protein</fullName>
    </submittedName>
</protein>
<evidence type="ECO:0000313" key="1">
    <source>
        <dbReference type="EMBL" id="ADI38811.1"/>
    </source>
</evidence>
<keyword evidence="2" id="KW-1185">Reference proteome</keyword>
<organism evidence="1 2">
    <name type="scientific">Waddlia chondrophila (strain ATCC VR-1470 / WSU 86-1044)</name>
    <dbReference type="NCBI Taxonomy" id="716544"/>
    <lineage>
        <taxon>Bacteria</taxon>
        <taxon>Pseudomonadati</taxon>
        <taxon>Chlamydiota</taxon>
        <taxon>Chlamydiia</taxon>
        <taxon>Parachlamydiales</taxon>
        <taxon>Waddliaceae</taxon>
        <taxon>Waddlia</taxon>
    </lineage>
</organism>
<evidence type="ECO:0000313" key="2">
    <source>
        <dbReference type="Proteomes" id="UP000001505"/>
    </source>
</evidence>